<sequence length="346" mass="38215" precursor="true">MDRVIFCAAIAISFLFAATGLTQKSKSSEAIACRIDLNNVKHMSDIASNALMHEFHIDEPKVFGFLKTARKNHDDGKSLAVATAKEFGIAEADFLAAIEAYKHVNCTHEGGGESKSEPAGDGTISPFAKDVLFHVVVHELGHALVREFDLPVLGNEETLADTFATHYIVSRMPKARASSILKARISSLMIEAEEVPRNEWTVKGEHNSDARRAYQIAATAIAYDSEAFGSLADLVEMTGSEFRGARDYGSELHRSWRRILKPLWMNDGMKSKEARLAIEDDSMFASALESGDFATELEAVLRSFDWHSQVTLRFASGDGGAGWNRSARTITVYDEYVRRFNAQGEK</sequence>
<protein>
    <submittedName>
        <fullName evidence="2">Uncharacterized protein</fullName>
    </submittedName>
</protein>
<evidence type="ECO:0000313" key="2">
    <source>
        <dbReference type="EMBL" id="QEG21233.1"/>
    </source>
</evidence>
<dbReference type="InterPro" id="IPR025644">
    <property type="entry name" value="DUF4344"/>
</dbReference>
<dbReference type="Pfam" id="PF14247">
    <property type="entry name" value="DUF4344"/>
    <property type="match status" value="1"/>
</dbReference>
<dbReference type="AlphaFoldDB" id="A0A5B9PE62"/>
<gene>
    <name evidence="2" type="ORF">MFFC18_10880</name>
</gene>
<proteinExistence type="predicted"/>
<organism evidence="2 3">
    <name type="scientific">Mariniblastus fucicola</name>
    <dbReference type="NCBI Taxonomy" id="980251"/>
    <lineage>
        <taxon>Bacteria</taxon>
        <taxon>Pseudomonadati</taxon>
        <taxon>Planctomycetota</taxon>
        <taxon>Planctomycetia</taxon>
        <taxon>Pirellulales</taxon>
        <taxon>Pirellulaceae</taxon>
        <taxon>Mariniblastus</taxon>
    </lineage>
</organism>
<accession>A0A5B9PE62</accession>
<keyword evidence="1" id="KW-0732">Signal</keyword>
<evidence type="ECO:0000313" key="3">
    <source>
        <dbReference type="Proteomes" id="UP000322214"/>
    </source>
</evidence>
<feature type="signal peptide" evidence="1">
    <location>
        <begin position="1"/>
        <end position="17"/>
    </location>
</feature>
<reference evidence="2 3" key="1">
    <citation type="submission" date="2019-08" db="EMBL/GenBank/DDBJ databases">
        <title>Deep-cultivation of Planctomycetes and their phenomic and genomic characterization uncovers novel biology.</title>
        <authorList>
            <person name="Wiegand S."/>
            <person name="Jogler M."/>
            <person name="Boedeker C."/>
            <person name="Pinto D."/>
            <person name="Vollmers J."/>
            <person name="Rivas-Marin E."/>
            <person name="Kohn T."/>
            <person name="Peeters S.H."/>
            <person name="Heuer A."/>
            <person name="Rast P."/>
            <person name="Oberbeckmann S."/>
            <person name="Bunk B."/>
            <person name="Jeske O."/>
            <person name="Meyerdierks A."/>
            <person name="Storesund J.E."/>
            <person name="Kallscheuer N."/>
            <person name="Luecker S."/>
            <person name="Lage O.M."/>
            <person name="Pohl T."/>
            <person name="Merkel B.J."/>
            <person name="Hornburger P."/>
            <person name="Mueller R.-W."/>
            <person name="Bruemmer F."/>
            <person name="Labrenz M."/>
            <person name="Spormann A.M."/>
            <person name="Op den Camp H."/>
            <person name="Overmann J."/>
            <person name="Amann R."/>
            <person name="Jetten M.S.M."/>
            <person name="Mascher T."/>
            <person name="Medema M.H."/>
            <person name="Devos D.P."/>
            <person name="Kaster A.-K."/>
            <person name="Ovreas L."/>
            <person name="Rohde M."/>
            <person name="Galperin M.Y."/>
            <person name="Jogler C."/>
        </authorList>
    </citation>
    <scope>NUCLEOTIDE SEQUENCE [LARGE SCALE GENOMIC DNA]</scope>
    <source>
        <strain evidence="2 3">FC18</strain>
    </source>
</reference>
<dbReference type="EMBL" id="CP042912">
    <property type="protein sequence ID" value="QEG21233.1"/>
    <property type="molecule type" value="Genomic_DNA"/>
</dbReference>
<dbReference type="Proteomes" id="UP000322214">
    <property type="component" value="Chromosome"/>
</dbReference>
<evidence type="ECO:0000256" key="1">
    <source>
        <dbReference type="SAM" id="SignalP"/>
    </source>
</evidence>
<name>A0A5B9PE62_9BACT</name>
<dbReference type="RefSeq" id="WP_084416736.1">
    <property type="nucleotide sequence ID" value="NZ_CP042912.1"/>
</dbReference>
<keyword evidence="3" id="KW-1185">Reference proteome</keyword>
<feature type="chain" id="PRO_5022685852" evidence="1">
    <location>
        <begin position="18"/>
        <end position="346"/>
    </location>
</feature>
<dbReference type="KEGG" id="mff:MFFC18_10880"/>